<dbReference type="OrthoDB" id="388846at2"/>
<keyword evidence="2" id="KW-1185">Reference proteome</keyword>
<gene>
    <name evidence="1" type="ORF">SCULI_v1c03670</name>
</gene>
<dbReference type="HOGENOM" id="CLU_1115218_0_0_14"/>
<dbReference type="STRING" id="1276246.SCULI_v1c03670"/>
<reference evidence="1 2" key="1">
    <citation type="journal article" date="2014" name="Genome Biol. Evol.">
        <title>Molecular evolution of the substrate utilization strategies and putative virulence factors in mosquito-associated Spiroplasma species.</title>
        <authorList>
            <person name="Chang T.H."/>
            <person name="Lo W.S."/>
            <person name="Ku C."/>
            <person name="Chen L.L."/>
            <person name="Kuo C.H."/>
        </authorList>
    </citation>
    <scope>NUCLEOTIDE SEQUENCE [LARGE SCALE GENOMIC DNA]</scope>
    <source>
        <strain evidence="1">AES-1</strain>
    </source>
</reference>
<protein>
    <submittedName>
        <fullName evidence="1">Uncharacterized protein</fullName>
    </submittedName>
</protein>
<evidence type="ECO:0000313" key="2">
    <source>
        <dbReference type="Proteomes" id="UP000019267"/>
    </source>
</evidence>
<dbReference type="KEGG" id="scq:SCULI_v1c03670"/>
<evidence type="ECO:0000313" key="1">
    <source>
        <dbReference type="EMBL" id="AHI52708.1"/>
    </source>
</evidence>
<organism evidence="1 2">
    <name type="scientific">Spiroplasma culicicola AES-1</name>
    <dbReference type="NCBI Taxonomy" id="1276246"/>
    <lineage>
        <taxon>Bacteria</taxon>
        <taxon>Bacillati</taxon>
        <taxon>Mycoplasmatota</taxon>
        <taxon>Mollicutes</taxon>
        <taxon>Entomoplasmatales</taxon>
        <taxon>Spiroplasmataceae</taxon>
        <taxon>Spiroplasma</taxon>
    </lineage>
</organism>
<dbReference type="AlphaFoldDB" id="W6A6K4"/>
<dbReference type="EMBL" id="CP006681">
    <property type="protein sequence ID" value="AHI52708.1"/>
    <property type="molecule type" value="Genomic_DNA"/>
</dbReference>
<sequence>MVLKERKISKNQSSIWIIDQIKKIDFGLDQIFNLDINVQTVIAKQYLKLITSSIVNMCFKKLIKSIYLQFNDNFVLLQLIYKIKQLTQLLYEKRQKHIFGYSELMQIKVLIHVFLNQIRYDANIWLNLNKKDTKKLYKKPILHWNVAILLIDFDILIDSGLQFNVEQKQILKSIFTIKKEDTFDEIKLKLQLVKNNYLPLRMFALEKEVLKTVKNPRVKKYRFDQILHSTLFQMIAIFMRQNLRKRLAN</sequence>
<name>W6A6K4_9MOLU</name>
<accession>W6A6K4</accession>
<dbReference type="PATRIC" id="fig|1276246.3.peg.366"/>
<proteinExistence type="predicted"/>
<dbReference type="RefSeq" id="WP_038648031.1">
    <property type="nucleotide sequence ID" value="NZ_CP006681.1"/>
</dbReference>
<dbReference type="Proteomes" id="UP000019267">
    <property type="component" value="Chromosome"/>
</dbReference>